<evidence type="ECO:0000313" key="1">
    <source>
        <dbReference type="EMBL" id="RFC55007.1"/>
    </source>
</evidence>
<keyword evidence="2" id="KW-1185">Reference proteome</keyword>
<proteinExistence type="predicted"/>
<dbReference type="Proteomes" id="UP000257127">
    <property type="component" value="Unassembled WGS sequence"/>
</dbReference>
<dbReference type="EMBL" id="QURB01000002">
    <property type="protein sequence ID" value="RFC55007.1"/>
    <property type="molecule type" value="Genomic_DNA"/>
</dbReference>
<evidence type="ECO:0008006" key="3">
    <source>
        <dbReference type="Google" id="ProtNLM"/>
    </source>
</evidence>
<comment type="caution">
    <text evidence="1">The sequence shown here is derived from an EMBL/GenBank/DDBJ whole genome shotgun (WGS) entry which is preliminary data.</text>
</comment>
<sequence length="219" mass="25386">MTNQELIDNIQKYYSEARDSEYNHSQITRGRKHSISSKVEDLFAYFLLKQLDKENTELWVDYPMTYKSKTKLTKKNNPSSITIYPDIAIVRNNIVTDVIDIKMDLGWKRDFAPTLNKALEAVNELQSVKVGTYKKVDEFGNKTKTGFPIKFSSKLKWHIVVISDQNISHHQMIKNESTASILCAESTLNLYIFTRNQHPNGGIPEIQHEEIERFINNSK</sequence>
<name>A0A3E1EZX1_9FLAO</name>
<protein>
    <recommendedName>
        <fullName evidence="3">Restriction endonuclease</fullName>
    </recommendedName>
</protein>
<gene>
    <name evidence="1" type="ORF">DXU93_04075</name>
</gene>
<evidence type="ECO:0000313" key="2">
    <source>
        <dbReference type="Proteomes" id="UP000257127"/>
    </source>
</evidence>
<dbReference type="AlphaFoldDB" id="A0A3E1EZX1"/>
<reference evidence="1 2" key="1">
    <citation type="submission" date="2018-08" db="EMBL/GenBank/DDBJ databases">
        <title>The draft genome squence of Brumimicrobium sp. N62.</title>
        <authorList>
            <person name="Du Z.-J."/>
            <person name="Luo H.-R."/>
        </authorList>
    </citation>
    <scope>NUCLEOTIDE SEQUENCE [LARGE SCALE GENOMIC DNA]</scope>
    <source>
        <strain evidence="1 2">N62</strain>
    </source>
</reference>
<organism evidence="1 2">
    <name type="scientific">Brumimicrobium aurantiacum</name>
    <dbReference type="NCBI Taxonomy" id="1737063"/>
    <lineage>
        <taxon>Bacteria</taxon>
        <taxon>Pseudomonadati</taxon>
        <taxon>Bacteroidota</taxon>
        <taxon>Flavobacteriia</taxon>
        <taxon>Flavobacteriales</taxon>
        <taxon>Crocinitomicaceae</taxon>
        <taxon>Brumimicrobium</taxon>
    </lineage>
</organism>
<dbReference type="OrthoDB" id="7107888at2"/>
<accession>A0A3E1EZX1</accession>
<dbReference type="RefSeq" id="WP_116879986.1">
    <property type="nucleotide sequence ID" value="NZ_QURB01000002.1"/>
</dbReference>